<accession>L8HJP6</accession>
<keyword evidence="4" id="KW-1185">Reference proteome</keyword>
<dbReference type="PANTHER" id="PTHR48081">
    <property type="entry name" value="AB HYDROLASE SUPERFAMILY PROTEIN C4A8.06C"/>
    <property type="match status" value="1"/>
</dbReference>
<dbReference type="PANTHER" id="PTHR48081:SF33">
    <property type="entry name" value="KYNURENINE FORMAMIDASE"/>
    <property type="match status" value="1"/>
</dbReference>
<dbReference type="VEuPathDB" id="AmoebaDB:ACA1_175850"/>
<dbReference type="Gene3D" id="3.40.50.1820">
    <property type="entry name" value="alpha/beta hydrolase"/>
    <property type="match status" value="1"/>
</dbReference>
<keyword evidence="1" id="KW-0378">Hydrolase</keyword>
<dbReference type="InterPro" id="IPR049492">
    <property type="entry name" value="BD-FAE-like_dom"/>
</dbReference>
<evidence type="ECO:0000256" key="1">
    <source>
        <dbReference type="ARBA" id="ARBA00022801"/>
    </source>
</evidence>
<organism evidence="3 4">
    <name type="scientific">Acanthamoeba castellanii (strain ATCC 30010 / Neff)</name>
    <dbReference type="NCBI Taxonomy" id="1257118"/>
    <lineage>
        <taxon>Eukaryota</taxon>
        <taxon>Amoebozoa</taxon>
        <taxon>Discosea</taxon>
        <taxon>Longamoebia</taxon>
        <taxon>Centramoebida</taxon>
        <taxon>Acanthamoebidae</taxon>
        <taxon>Acanthamoeba</taxon>
    </lineage>
</organism>
<dbReference type="InterPro" id="IPR050300">
    <property type="entry name" value="GDXG_lipolytic_enzyme"/>
</dbReference>
<feature type="domain" description="BD-FAE-like" evidence="2">
    <location>
        <begin position="69"/>
        <end position="278"/>
    </location>
</feature>
<reference evidence="3 4" key="1">
    <citation type="journal article" date="2013" name="Genome Biol.">
        <title>Genome of Acanthamoeba castellanii highlights extensive lateral gene transfer and early evolution of tyrosine kinase signaling.</title>
        <authorList>
            <person name="Clarke M."/>
            <person name="Lohan A.J."/>
            <person name="Liu B."/>
            <person name="Lagkouvardos I."/>
            <person name="Roy S."/>
            <person name="Zafar N."/>
            <person name="Bertelli C."/>
            <person name="Schilde C."/>
            <person name="Kianianmomeni A."/>
            <person name="Burglin T.R."/>
            <person name="Frech C."/>
            <person name="Turcotte B."/>
            <person name="Kopec K.O."/>
            <person name="Synnott J.M."/>
            <person name="Choo C."/>
            <person name="Paponov I."/>
            <person name="Finkler A."/>
            <person name="Soon Heng Tan C."/>
            <person name="Hutchins A.P."/>
            <person name="Weinmeier T."/>
            <person name="Rattei T."/>
            <person name="Chu J.S."/>
            <person name="Gimenez G."/>
            <person name="Irimia M."/>
            <person name="Rigden D.J."/>
            <person name="Fitzpatrick D.A."/>
            <person name="Lorenzo-Morales J."/>
            <person name="Bateman A."/>
            <person name="Chiu C.H."/>
            <person name="Tang P."/>
            <person name="Hegemann P."/>
            <person name="Fromm H."/>
            <person name="Raoult D."/>
            <person name="Greub G."/>
            <person name="Miranda-Saavedra D."/>
            <person name="Chen N."/>
            <person name="Nash P."/>
            <person name="Ginger M.L."/>
            <person name="Horn M."/>
            <person name="Schaap P."/>
            <person name="Caler L."/>
            <person name="Loftus B."/>
        </authorList>
    </citation>
    <scope>NUCLEOTIDE SEQUENCE [LARGE SCALE GENOMIC DNA]</scope>
    <source>
        <strain evidence="3 4">Neff</strain>
    </source>
</reference>
<gene>
    <name evidence="3" type="ORF">ACA1_175850</name>
</gene>
<protein>
    <submittedName>
        <fullName evidence="3">Prenylcysteine methylesterase, putative</fullName>
    </submittedName>
</protein>
<dbReference type="OMA" id="STYCLLA"/>
<dbReference type="OrthoDB" id="6495301at2759"/>
<dbReference type="KEGG" id="acan:ACA1_175850"/>
<dbReference type="RefSeq" id="XP_004356808.1">
    <property type="nucleotide sequence ID" value="XM_004356755.1"/>
</dbReference>
<dbReference type="GO" id="GO:0004061">
    <property type="term" value="F:arylformamidase activity"/>
    <property type="evidence" value="ECO:0007669"/>
    <property type="project" value="TreeGrafter"/>
</dbReference>
<dbReference type="AlphaFoldDB" id="L8HJP6"/>
<sequence length="329" mass="36086">MLWFYVKIAPFGLRMYHGYFISHNRAKDASLDLAYGPLPRNRVDVYTQPTTKQDLNAIPDVAQECAVLAPMVVFIHGGAWSSGGKHQYGTLARALQARGLAVAVANYTLHPAGQVQQMVRDLALLFKFIERNAHSFGADLRRVYVVGHSAGAHLLALYMARLALLKQHGEEIGLGEHYRSFLDDTHLLSDITIQAFVGIGGPYHIADHYVHESSRGVENLSAMKPAMGGIPNFDHHSPTALLNEAELQPGALPPTYLLHGTVDGTVPSSSSVKFAEALKKGGHDVELHLVEGVGHSDFILHLMNDRSTQHQEMMDHLVSLLLRPTGDQS</sequence>
<name>L8HJP6_ACACF</name>
<evidence type="ECO:0000313" key="4">
    <source>
        <dbReference type="Proteomes" id="UP000011083"/>
    </source>
</evidence>
<evidence type="ECO:0000313" key="3">
    <source>
        <dbReference type="EMBL" id="ELR24908.1"/>
    </source>
</evidence>
<dbReference type="SUPFAM" id="SSF53474">
    <property type="entry name" value="alpha/beta-Hydrolases"/>
    <property type="match status" value="1"/>
</dbReference>
<proteinExistence type="predicted"/>
<dbReference type="InterPro" id="IPR029058">
    <property type="entry name" value="AB_hydrolase_fold"/>
</dbReference>
<dbReference type="Proteomes" id="UP000011083">
    <property type="component" value="Unassembled WGS sequence"/>
</dbReference>
<evidence type="ECO:0000259" key="2">
    <source>
        <dbReference type="Pfam" id="PF20434"/>
    </source>
</evidence>
<dbReference type="GeneID" id="14925942"/>
<dbReference type="EMBL" id="KB007811">
    <property type="protein sequence ID" value="ELR24908.1"/>
    <property type="molecule type" value="Genomic_DNA"/>
</dbReference>
<dbReference type="STRING" id="1257118.L8HJP6"/>
<dbReference type="Pfam" id="PF20434">
    <property type="entry name" value="BD-FAE"/>
    <property type="match status" value="1"/>
</dbReference>